<evidence type="ECO:0000313" key="10">
    <source>
        <dbReference type="EMBL" id="KOS14928.1"/>
    </source>
</evidence>
<dbReference type="SUPFAM" id="SSF51395">
    <property type="entry name" value="FMN-linked oxidoreductases"/>
    <property type="match status" value="1"/>
</dbReference>
<dbReference type="VEuPathDB" id="FungiDB:Malapachy_1192"/>
<dbReference type="PANTHER" id="PTHR11082">
    <property type="entry name" value="TRNA-DIHYDROURIDINE SYNTHASE"/>
    <property type="match status" value="1"/>
</dbReference>
<keyword evidence="6" id="KW-0560">Oxidoreductase</keyword>
<comment type="catalytic activity">
    <reaction evidence="8">
        <text>a 5,6-dihydrouridine in mRNA + NADP(+) = a uridine in mRNA + NADPH + H(+)</text>
        <dbReference type="Rhea" id="RHEA:69855"/>
        <dbReference type="Rhea" id="RHEA-COMP:14658"/>
        <dbReference type="Rhea" id="RHEA-COMP:17789"/>
        <dbReference type="ChEBI" id="CHEBI:15378"/>
        <dbReference type="ChEBI" id="CHEBI:57783"/>
        <dbReference type="ChEBI" id="CHEBI:58349"/>
        <dbReference type="ChEBI" id="CHEBI:65315"/>
        <dbReference type="ChEBI" id="CHEBI:74443"/>
    </reaction>
    <physiologicalReaction direction="right-to-left" evidence="8">
        <dbReference type="Rhea" id="RHEA:69857"/>
    </physiologicalReaction>
</comment>
<dbReference type="GO" id="GO:0017150">
    <property type="term" value="F:tRNA dihydrouridine synthase activity"/>
    <property type="evidence" value="ECO:0007669"/>
    <property type="project" value="InterPro"/>
</dbReference>
<gene>
    <name evidence="10" type="ORF">Malapachy_1192</name>
</gene>
<dbReference type="OrthoDB" id="9977870at2759"/>
<keyword evidence="4" id="KW-0507">mRNA processing</keyword>
<evidence type="ECO:0000256" key="4">
    <source>
        <dbReference type="ARBA" id="ARBA00022664"/>
    </source>
</evidence>
<comment type="caution">
    <text evidence="10">The sequence shown here is derived from an EMBL/GenBank/DDBJ whole genome shotgun (WGS) entry which is preliminary data.</text>
</comment>
<dbReference type="AlphaFoldDB" id="A0A0M8MN54"/>
<evidence type="ECO:0000256" key="7">
    <source>
        <dbReference type="ARBA" id="ARBA00048342"/>
    </source>
</evidence>
<dbReference type="GeneID" id="28727574"/>
<evidence type="ECO:0000256" key="1">
    <source>
        <dbReference type="ARBA" id="ARBA00001917"/>
    </source>
</evidence>
<dbReference type="PROSITE" id="PS01136">
    <property type="entry name" value="UPF0034"/>
    <property type="match status" value="1"/>
</dbReference>
<dbReference type="STRING" id="77020.A0A0M8MN54"/>
<dbReference type="CDD" id="cd02801">
    <property type="entry name" value="DUS_like_FMN"/>
    <property type="match status" value="1"/>
</dbReference>
<evidence type="ECO:0000313" key="11">
    <source>
        <dbReference type="Proteomes" id="UP000037751"/>
    </source>
</evidence>
<reference evidence="10 11" key="1">
    <citation type="submission" date="2015-07" db="EMBL/GenBank/DDBJ databases">
        <title>Draft Genome Sequence of Malassezia furfur CBS1878 and Malassezia pachydermatis CBS1879.</title>
        <authorList>
            <person name="Triana S."/>
            <person name="Ohm R."/>
            <person name="Gonzalez A."/>
            <person name="DeCock H."/>
            <person name="Restrepo S."/>
            <person name="Celis A."/>
        </authorList>
    </citation>
    <scope>NUCLEOTIDE SEQUENCE [LARGE SCALE GENOMIC DNA]</scope>
    <source>
        <strain evidence="10 11">CBS 1879</strain>
    </source>
</reference>
<feature type="domain" description="DUS-like FMN-binding" evidence="9">
    <location>
        <begin position="23"/>
        <end position="220"/>
    </location>
</feature>
<name>A0A0M8MN54_9BASI</name>
<keyword evidence="11" id="KW-1185">Reference proteome</keyword>
<dbReference type="InterPro" id="IPR035587">
    <property type="entry name" value="DUS-like_FMN-bd"/>
</dbReference>
<evidence type="ECO:0000256" key="5">
    <source>
        <dbReference type="ARBA" id="ARBA00022694"/>
    </source>
</evidence>
<dbReference type="Gene3D" id="3.20.20.70">
    <property type="entry name" value="Aldolase class I"/>
    <property type="match status" value="1"/>
</dbReference>
<keyword evidence="3" id="KW-0288">FMN</keyword>
<feature type="domain" description="DUS-like FMN-binding" evidence="9">
    <location>
        <begin position="253"/>
        <end position="328"/>
    </location>
</feature>
<evidence type="ECO:0000256" key="8">
    <source>
        <dbReference type="ARBA" id="ARBA00049447"/>
    </source>
</evidence>
<protein>
    <recommendedName>
        <fullName evidence="9">DUS-like FMN-binding domain-containing protein</fullName>
    </recommendedName>
</protein>
<dbReference type="PANTHER" id="PTHR11082:SF31">
    <property type="entry name" value="TRNA-DIHYDROURIDINE(20A_20B) SYNTHASE [NAD(P)+]-LIKE"/>
    <property type="match status" value="1"/>
</dbReference>
<evidence type="ECO:0000256" key="3">
    <source>
        <dbReference type="ARBA" id="ARBA00022643"/>
    </source>
</evidence>
<comment type="cofactor">
    <cofactor evidence="1">
        <name>FMN</name>
        <dbReference type="ChEBI" id="CHEBI:58210"/>
    </cofactor>
</comment>
<dbReference type="GO" id="GO:0050660">
    <property type="term" value="F:flavin adenine dinucleotide binding"/>
    <property type="evidence" value="ECO:0007669"/>
    <property type="project" value="InterPro"/>
</dbReference>
<organism evidence="10 11">
    <name type="scientific">Malassezia pachydermatis</name>
    <dbReference type="NCBI Taxonomy" id="77020"/>
    <lineage>
        <taxon>Eukaryota</taxon>
        <taxon>Fungi</taxon>
        <taxon>Dikarya</taxon>
        <taxon>Basidiomycota</taxon>
        <taxon>Ustilaginomycotina</taxon>
        <taxon>Malasseziomycetes</taxon>
        <taxon>Malasseziales</taxon>
        <taxon>Malasseziaceae</taxon>
        <taxon>Malassezia</taxon>
    </lineage>
</organism>
<sequence>MAADPLVLPPHHLLSAFEGVNVCAPMVRYSKLPFRALVSQYETHITTTPMILATEFSRNAQARDADFSTNVEERGTFEMVRSYDTHHKDRVRVRGALVCQLAASEPSPLADAAELVSPFVDGIDLNCGCPQPWAYAEHIGSYLLRQPETVRDMVRTVKDRLGHGYCVSVKIRIDTDLRLTDTLVRNALHAGASIITVHGRTRHQSSASDPVNLDGVKFAIQSANACGLQTALGTSPGDAWVVGEDGGAGGRPPCVVNGDIWTKADAIHSRAYTGARGAMSARGLLANPALFAGEERTPHAAVADFVAKSLSWGLPSPLIHRHLAYMLEDSIPSRAESIYFNSLASPASVLDWLEEAGYWSASTPT</sequence>
<evidence type="ECO:0000256" key="6">
    <source>
        <dbReference type="ARBA" id="ARBA00023002"/>
    </source>
</evidence>
<dbReference type="RefSeq" id="XP_017992560.1">
    <property type="nucleotide sequence ID" value="XM_018135699.1"/>
</dbReference>
<dbReference type="EMBL" id="LGAV01000003">
    <property type="protein sequence ID" value="KOS14928.1"/>
    <property type="molecule type" value="Genomic_DNA"/>
</dbReference>
<dbReference type="InterPro" id="IPR018517">
    <property type="entry name" value="tRNA_hU_synthase_CS"/>
</dbReference>
<keyword evidence="5" id="KW-0819">tRNA processing</keyword>
<dbReference type="Proteomes" id="UP000037751">
    <property type="component" value="Unassembled WGS sequence"/>
</dbReference>
<proteinExistence type="predicted"/>
<accession>A0A0M8MN54</accession>
<dbReference type="InterPro" id="IPR013785">
    <property type="entry name" value="Aldolase_TIM"/>
</dbReference>
<dbReference type="Pfam" id="PF01207">
    <property type="entry name" value="Dus"/>
    <property type="match status" value="2"/>
</dbReference>
<keyword evidence="2" id="KW-0285">Flavoprotein</keyword>
<dbReference type="GO" id="GO:0006397">
    <property type="term" value="P:mRNA processing"/>
    <property type="evidence" value="ECO:0007669"/>
    <property type="project" value="UniProtKB-KW"/>
</dbReference>
<comment type="catalytic activity">
    <reaction evidence="7">
        <text>a 5,6-dihydrouridine in mRNA + NAD(+) = a uridine in mRNA + NADH + H(+)</text>
        <dbReference type="Rhea" id="RHEA:69851"/>
        <dbReference type="Rhea" id="RHEA-COMP:14658"/>
        <dbReference type="Rhea" id="RHEA-COMP:17789"/>
        <dbReference type="ChEBI" id="CHEBI:15378"/>
        <dbReference type="ChEBI" id="CHEBI:57540"/>
        <dbReference type="ChEBI" id="CHEBI:57945"/>
        <dbReference type="ChEBI" id="CHEBI:65315"/>
        <dbReference type="ChEBI" id="CHEBI:74443"/>
    </reaction>
    <physiologicalReaction direction="right-to-left" evidence="7">
        <dbReference type="Rhea" id="RHEA:69853"/>
    </physiologicalReaction>
</comment>
<evidence type="ECO:0000256" key="2">
    <source>
        <dbReference type="ARBA" id="ARBA00022630"/>
    </source>
</evidence>
<evidence type="ECO:0000259" key="9">
    <source>
        <dbReference type="Pfam" id="PF01207"/>
    </source>
</evidence>